<feature type="domain" description="Lipopolysaccharide assembly protein A" evidence="6">
    <location>
        <begin position="24"/>
        <end position="81"/>
    </location>
</feature>
<keyword evidence="1" id="KW-1003">Cell membrane</keyword>
<keyword evidence="8" id="KW-1185">Reference proteome</keyword>
<dbReference type="RefSeq" id="WP_126775873.1">
    <property type="nucleotide sequence ID" value="NZ_PIPM01000001.1"/>
</dbReference>
<organism evidence="7 8">
    <name type="scientific">Aliidiomarina sanyensis</name>
    <dbReference type="NCBI Taxonomy" id="1249555"/>
    <lineage>
        <taxon>Bacteria</taxon>
        <taxon>Pseudomonadati</taxon>
        <taxon>Pseudomonadota</taxon>
        <taxon>Gammaproteobacteria</taxon>
        <taxon>Alteromonadales</taxon>
        <taxon>Idiomarinaceae</taxon>
        <taxon>Aliidiomarina</taxon>
    </lineage>
</organism>
<evidence type="ECO:0000256" key="1">
    <source>
        <dbReference type="ARBA" id="ARBA00022475"/>
    </source>
</evidence>
<evidence type="ECO:0000256" key="5">
    <source>
        <dbReference type="SAM" id="Phobius"/>
    </source>
</evidence>
<dbReference type="Proteomes" id="UP000288405">
    <property type="component" value="Unassembled WGS sequence"/>
</dbReference>
<evidence type="ECO:0000313" key="8">
    <source>
        <dbReference type="Proteomes" id="UP000288405"/>
    </source>
</evidence>
<evidence type="ECO:0000259" key="6">
    <source>
        <dbReference type="Pfam" id="PF06305"/>
    </source>
</evidence>
<sequence>MARIVLSFIPLILLFLLAFILGKNNAQDVSVNLLVVEQTYSLGAVIGVTLAVGFILGLLTIAGAYLRLKWTVRRLRKALVKQVASECSQTGTSVEGKH</sequence>
<dbReference type="GO" id="GO:0005886">
    <property type="term" value="C:plasma membrane"/>
    <property type="evidence" value="ECO:0007669"/>
    <property type="project" value="InterPro"/>
</dbReference>
<feature type="transmembrane region" description="Helical" evidence="5">
    <location>
        <begin position="42"/>
        <end position="66"/>
    </location>
</feature>
<evidence type="ECO:0000313" key="7">
    <source>
        <dbReference type="EMBL" id="RUO36561.1"/>
    </source>
</evidence>
<gene>
    <name evidence="7" type="ORF">CWE11_01740</name>
</gene>
<dbReference type="AlphaFoldDB" id="A0A432WS09"/>
<dbReference type="EMBL" id="PIPM01000001">
    <property type="protein sequence ID" value="RUO36561.1"/>
    <property type="molecule type" value="Genomic_DNA"/>
</dbReference>
<comment type="caution">
    <text evidence="7">The sequence shown here is derived from an EMBL/GenBank/DDBJ whole genome shotgun (WGS) entry which is preliminary data.</text>
</comment>
<evidence type="ECO:0000256" key="3">
    <source>
        <dbReference type="ARBA" id="ARBA00022989"/>
    </source>
</evidence>
<dbReference type="InterPro" id="IPR010445">
    <property type="entry name" value="LapA_dom"/>
</dbReference>
<protein>
    <recommendedName>
        <fullName evidence="6">Lipopolysaccharide assembly protein A domain-containing protein</fullName>
    </recommendedName>
</protein>
<evidence type="ECO:0000256" key="4">
    <source>
        <dbReference type="ARBA" id="ARBA00023136"/>
    </source>
</evidence>
<proteinExistence type="predicted"/>
<dbReference type="OrthoDB" id="9937724at2"/>
<dbReference type="Pfam" id="PF06305">
    <property type="entry name" value="LapA_dom"/>
    <property type="match status" value="1"/>
</dbReference>
<evidence type="ECO:0000256" key="2">
    <source>
        <dbReference type="ARBA" id="ARBA00022692"/>
    </source>
</evidence>
<accession>A0A432WS09</accession>
<name>A0A432WS09_9GAMM</name>
<keyword evidence="3 5" id="KW-1133">Transmembrane helix</keyword>
<reference evidence="7 8" key="1">
    <citation type="journal article" date="2011" name="Front. Microbiol.">
        <title>Genomic signatures of strain selection and enhancement in Bacillus atrophaeus var. globigii, a historical biowarfare simulant.</title>
        <authorList>
            <person name="Gibbons H.S."/>
            <person name="Broomall S.M."/>
            <person name="McNew L.A."/>
            <person name="Daligault H."/>
            <person name="Chapman C."/>
            <person name="Bruce D."/>
            <person name="Karavis M."/>
            <person name="Krepps M."/>
            <person name="McGregor P.A."/>
            <person name="Hong C."/>
            <person name="Park K.H."/>
            <person name="Akmal A."/>
            <person name="Feldman A."/>
            <person name="Lin J.S."/>
            <person name="Chang W.E."/>
            <person name="Higgs B.W."/>
            <person name="Demirev P."/>
            <person name="Lindquist J."/>
            <person name="Liem A."/>
            <person name="Fochler E."/>
            <person name="Read T.D."/>
            <person name="Tapia R."/>
            <person name="Johnson S."/>
            <person name="Bishop-Lilly K.A."/>
            <person name="Detter C."/>
            <person name="Han C."/>
            <person name="Sozhamannan S."/>
            <person name="Rosenzweig C.N."/>
            <person name="Skowronski E.W."/>
        </authorList>
    </citation>
    <scope>NUCLEOTIDE SEQUENCE [LARGE SCALE GENOMIC DNA]</scope>
    <source>
        <strain evidence="7 8">GYP-17</strain>
    </source>
</reference>
<keyword evidence="4 5" id="KW-0472">Membrane</keyword>
<keyword evidence="2 5" id="KW-0812">Transmembrane</keyword>